<dbReference type="PANTHER" id="PTHR43674">
    <property type="entry name" value="NITRILASE C965.09-RELATED"/>
    <property type="match status" value="1"/>
</dbReference>
<dbReference type="InterPro" id="IPR050345">
    <property type="entry name" value="Aliph_Amidase/BUP"/>
</dbReference>
<keyword evidence="1 3" id="KW-0378">Hydrolase</keyword>
<dbReference type="Gene3D" id="3.60.110.10">
    <property type="entry name" value="Carbon-nitrogen hydrolase"/>
    <property type="match status" value="2"/>
</dbReference>
<evidence type="ECO:0000313" key="3">
    <source>
        <dbReference type="EMBL" id="MBF8179007.1"/>
    </source>
</evidence>
<evidence type="ECO:0000313" key="4">
    <source>
        <dbReference type="Proteomes" id="UP000657372"/>
    </source>
</evidence>
<dbReference type="PROSITE" id="PS50263">
    <property type="entry name" value="CN_HYDROLASE"/>
    <property type="match status" value="2"/>
</dbReference>
<evidence type="ECO:0000259" key="2">
    <source>
        <dbReference type="PROSITE" id="PS50263"/>
    </source>
</evidence>
<sequence>MATAPFRAAVVQTLAALGDLDINIGLLRRYTEEAVRQGARLVVFPECMNTGYLFDSAEHCAELAETVDGRFVQAMADLCREHNIFIASGFTEMNEEKNKIFNTGLLLDPKGDIIVHYHKQFLATHDQNWFELGENGCPVVDTELGRIGLLICFDGRIPEITRNLALQGAEVIVDMANFFAMDQADMWVPARAYENGVWFVAATKAGVERSIYYPGGSMIVAPGGEVVAKIPYDTHGVVTAEIDTSKAQNKSWHHEGDRMLDRRPDLYGIIGKPVSDTPLAAILAQPLVPEQSVAKAAAVQIHATSAADSLHDAYEMIDHTAKLGVKVIVLPQFFASSSWLPSLAEAHLAASQSEATIQRVATIAKRYACVIVLPLLEKRQDKIASTAVVIGPDGELIGRYQQCHVEPEMKSWCVAGSTLSVFDTPFGRLGVILGYDGMFPEATRVLALQGADMIAWCSAWRRPQDRALLTVPKAEDNRIFLIAANRSDAPYPGGSFIVPPNGFPLWNLDVVAPATNRHGAVMPGFMNLALSRQKFMIPKVNMLRNRIIASYTPITATAAAHELAA</sequence>
<accession>A0ABS0EVY3</accession>
<dbReference type="EMBL" id="JADOEL010000014">
    <property type="protein sequence ID" value="MBF8179007.1"/>
    <property type="molecule type" value="Genomic_DNA"/>
</dbReference>
<organism evidence="3 4">
    <name type="scientific">Herminiimonas contaminans</name>
    <dbReference type="NCBI Taxonomy" id="1111140"/>
    <lineage>
        <taxon>Bacteria</taxon>
        <taxon>Pseudomonadati</taxon>
        <taxon>Pseudomonadota</taxon>
        <taxon>Betaproteobacteria</taxon>
        <taxon>Burkholderiales</taxon>
        <taxon>Oxalobacteraceae</taxon>
        <taxon>Herminiimonas</taxon>
    </lineage>
</organism>
<proteinExistence type="predicted"/>
<dbReference type="RefSeq" id="WP_195876165.1">
    <property type="nucleotide sequence ID" value="NZ_JADOEL010000014.1"/>
</dbReference>
<evidence type="ECO:0000256" key="1">
    <source>
        <dbReference type="ARBA" id="ARBA00022801"/>
    </source>
</evidence>
<dbReference type="PANTHER" id="PTHR43674:SF2">
    <property type="entry name" value="BETA-UREIDOPROPIONASE"/>
    <property type="match status" value="1"/>
</dbReference>
<feature type="domain" description="CN hydrolase" evidence="2">
    <location>
        <begin position="6"/>
        <end position="244"/>
    </location>
</feature>
<dbReference type="Pfam" id="PF00795">
    <property type="entry name" value="CN_hydrolase"/>
    <property type="match status" value="2"/>
</dbReference>
<protein>
    <submittedName>
        <fullName evidence="3">Carbon-nitrogen hydrolase family protein</fullName>
    </submittedName>
</protein>
<dbReference type="Proteomes" id="UP000657372">
    <property type="component" value="Unassembled WGS sequence"/>
</dbReference>
<dbReference type="SUPFAM" id="SSF56317">
    <property type="entry name" value="Carbon-nitrogen hydrolase"/>
    <property type="match status" value="2"/>
</dbReference>
<dbReference type="InterPro" id="IPR036526">
    <property type="entry name" value="C-N_Hydrolase_sf"/>
</dbReference>
<keyword evidence="4" id="KW-1185">Reference proteome</keyword>
<name>A0ABS0EVY3_9BURK</name>
<feature type="domain" description="CN hydrolase" evidence="2">
    <location>
        <begin position="294"/>
        <end position="528"/>
    </location>
</feature>
<comment type="caution">
    <text evidence="3">The sequence shown here is derived from an EMBL/GenBank/DDBJ whole genome shotgun (WGS) entry which is preliminary data.</text>
</comment>
<reference evidence="3 4" key="1">
    <citation type="submission" date="2020-11" db="EMBL/GenBank/DDBJ databases">
        <title>WGS of Herminiimonas contaminans strain Marseille-Q4544 isolated from planarians Schmidtea mediterranea.</title>
        <authorList>
            <person name="Kangale L."/>
        </authorList>
    </citation>
    <scope>NUCLEOTIDE SEQUENCE [LARGE SCALE GENOMIC DNA]</scope>
    <source>
        <strain evidence="3 4">Marseille-Q4544</strain>
    </source>
</reference>
<dbReference type="InterPro" id="IPR003010">
    <property type="entry name" value="C-N_Hydrolase"/>
</dbReference>
<dbReference type="CDD" id="cd07197">
    <property type="entry name" value="nitrilase"/>
    <property type="match status" value="2"/>
</dbReference>
<dbReference type="GO" id="GO:0016787">
    <property type="term" value="F:hydrolase activity"/>
    <property type="evidence" value="ECO:0007669"/>
    <property type="project" value="UniProtKB-KW"/>
</dbReference>
<gene>
    <name evidence="3" type="ORF">IXC47_15070</name>
</gene>